<evidence type="ECO:0000256" key="1">
    <source>
        <dbReference type="ARBA" id="ARBA00005568"/>
    </source>
</evidence>
<reference evidence="5" key="1">
    <citation type="submission" date="2020-02" db="EMBL/GenBank/DDBJ databases">
        <authorList>
            <person name="Meier V. D."/>
        </authorList>
    </citation>
    <scope>NUCLEOTIDE SEQUENCE</scope>
    <source>
        <strain evidence="5">AVDCRST_MAG59</strain>
    </source>
</reference>
<comment type="similarity">
    <text evidence="1">Belongs to the HpcH/HpaI aldolase family.</text>
</comment>
<sequence length="276" mass="29492">MRGNHVRRRLAAGEASVGTWLSLPSPEAAEYVSRVGFDWLVADAEHNPMDIRTLAQMFAAISASAAAPMVRIPWNSPEHFKRVLDAGAWGVVVPMVNSREEAEQAVAACRYHPLGERSVGGGRHALSWEADAKEYYERANDEVLLVLQIEHSRGVEHAAEILGVPGVDACFIGPNDMAASMGLGLGVPLESDHPELVAAIDHVRRAADAAGVAPGIHCSNAAGVNQRLAEGFRFCAMASELKYTLSGLAGDLKQLNWQRAEPVETAPAAAGVAVRY</sequence>
<keyword evidence="3" id="KW-0456">Lyase</keyword>
<proteinExistence type="inferred from homology"/>
<evidence type="ECO:0000259" key="4">
    <source>
        <dbReference type="Pfam" id="PF03328"/>
    </source>
</evidence>
<dbReference type="AlphaFoldDB" id="A0A6J4VNK7"/>
<dbReference type="PANTHER" id="PTHR30502">
    <property type="entry name" value="2-KETO-3-DEOXY-L-RHAMNONATE ALDOLASE"/>
    <property type="match status" value="1"/>
</dbReference>
<evidence type="ECO:0000256" key="3">
    <source>
        <dbReference type="ARBA" id="ARBA00023239"/>
    </source>
</evidence>
<dbReference type="EMBL" id="CADCWF010000353">
    <property type="protein sequence ID" value="CAA9582361.1"/>
    <property type="molecule type" value="Genomic_DNA"/>
</dbReference>
<dbReference type="Gene3D" id="3.20.20.60">
    <property type="entry name" value="Phosphoenolpyruvate-binding domains"/>
    <property type="match status" value="1"/>
</dbReference>
<dbReference type="InterPro" id="IPR005000">
    <property type="entry name" value="Aldolase/citrate-lyase_domain"/>
</dbReference>
<dbReference type="GO" id="GO:0016832">
    <property type="term" value="F:aldehyde-lyase activity"/>
    <property type="evidence" value="ECO:0007669"/>
    <property type="project" value="TreeGrafter"/>
</dbReference>
<name>A0A6J4VNK7_9BACT</name>
<evidence type="ECO:0000256" key="2">
    <source>
        <dbReference type="ARBA" id="ARBA00022723"/>
    </source>
</evidence>
<feature type="domain" description="HpcH/HpaI aldolase/citrate lyase" evidence="4">
    <location>
        <begin position="18"/>
        <end position="243"/>
    </location>
</feature>
<accession>A0A6J4VNK7</accession>
<dbReference type="SUPFAM" id="SSF51621">
    <property type="entry name" value="Phosphoenolpyruvate/pyruvate domain"/>
    <property type="match status" value="1"/>
</dbReference>
<protein>
    <submittedName>
        <fullName evidence="5">2,4-dihydroxyhept-2-ene-1,7-dioic acid aldolase</fullName>
    </submittedName>
</protein>
<dbReference type="GO" id="GO:0005737">
    <property type="term" value="C:cytoplasm"/>
    <property type="evidence" value="ECO:0007669"/>
    <property type="project" value="TreeGrafter"/>
</dbReference>
<keyword evidence="2" id="KW-0479">Metal-binding</keyword>
<dbReference type="Pfam" id="PF03328">
    <property type="entry name" value="HpcH_HpaI"/>
    <property type="match status" value="1"/>
</dbReference>
<organism evidence="5">
    <name type="scientific">uncultured Thermomicrobiales bacterium</name>
    <dbReference type="NCBI Taxonomy" id="1645740"/>
    <lineage>
        <taxon>Bacteria</taxon>
        <taxon>Pseudomonadati</taxon>
        <taxon>Thermomicrobiota</taxon>
        <taxon>Thermomicrobia</taxon>
        <taxon>Thermomicrobiales</taxon>
        <taxon>environmental samples</taxon>
    </lineage>
</organism>
<gene>
    <name evidence="5" type="ORF">AVDCRST_MAG59-4951</name>
</gene>
<dbReference type="InterPro" id="IPR050251">
    <property type="entry name" value="HpcH-HpaI_aldolase"/>
</dbReference>
<dbReference type="PANTHER" id="PTHR30502:SF0">
    <property type="entry name" value="PHOSPHOENOLPYRUVATE CARBOXYLASE FAMILY PROTEIN"/>
    <property type="match status" value="1"/>
</dbReference>
<evidence type="ECO:0000313" key="5">
    <source>
        <dbReference type="EMBL" id="CAA9582361.1"/>
    </source>
</evidence>
<dbReference type="InterPro" id="IPR015813">
    <property type="entry name" value="Pyrv/PenolPyrv_kinase-like_dom"/>
</dbReference>
<dbReference type="InterPro" id="IPR040442">
    <property type="entry name" value="Pyrv_kinase-like_dom_sf"/>
</dbReference>
<dbReference type="GO" id="GO:0046872">
    <property type="term" value="F:metal ion binding"/>
    <property type="evidence" value="ECO:0007669"/>
    <property type="project" value="UniProtKB-KW"/>
</dbReference>